<dbReference type="AlphaFoldDB" id="A0A699GYR0"/>
<evidence type="ECO:0000313" key="2">
    <source>
        <dbReference type="EMBL" id="GEW85229.1"/>
    </source>
</evidence>
<feature type="compositionally biased region" description="Polar residues" evidence="1">
    <location>
        <begin position="116"/>
        <end position="130"/>
    </location>
</feature>
<accession>A0A699GYR0</accession>
<feature type="region of interest" description="Disordered" evidence="1">
    <location>
        <begin position="114"/>
        <end position="133"/>
    </location>
</feature>
<organism evidence="2">
    <name type="scientific">Tanacetum cinerariifolium</name>
    <name type="common">Dalmatian daisy</name>
    <name type="synonym">Chrysanthemum cinerariifolium</name>
    <dbReference type="NCBI Taxonomy" id="118510"/>
    <lineage>
        <taxon>Eukaryota</taxon>
        <taxon>Viridiplantae</taxon>
        <taxon>Streptophyta</taxon>
        <taxon>Embryophyta</taxon>
        <taxon>Tracheophyta</taxon>
        <taxon>Spermatophyta</taxon>
        <taxon>Magnoliopsida</taxon>
        <taxon>eudicotyledons</taxon>
        <taxon>Gunneridae</taxon>
        <taxon>Pentapetalae</taxon>
        <taxon>asterids</taxon>
        <taxon>campanulids</taxon>
        <taxon>Asterales</taxon>
        <taxon>Asteraceae</taxon>
        <taxon>Asteroideae</taxon>
        <taxon>Anthemideae</taxon>
        <taxon>Anthemidinae</taxon>
        <taxon>Tanacetum</taxon>
    </lineage>
</organism>
<feature type="region of interest" description="Disordered" evidence="1">
    <location>
        <begin position="487"/>
        <end position="519"/>
    </location>
</feature>
<reference evidence="2" key="1">
    <citation type="journal article" date="2019" name="Sci. Rep.">
        <title>Draft genome of Tanacetum cinerariifolium, the natural source of mosquito coil.</title>
        <authorList>
            <person name="Yamashiro T."/>
            <person name="Shiraishi A."/>
            <person name="Satake H."/>
            <person name="Nakayama K."/>
        </authorList>
    </citation>
    <scope>NUCLEOTIDE SEQUENCE</scope>
</reference>
<feature type="region of interest" description="Disordered" evidence="1">
    <location>
        <begin position="144"/>
        <end position="193"/>
    </location>
</feature>
<gene>
    <name evidence="2" type="ORF">Tci_257205</name>
</gene>
<protein>
    <submittedName>
        <fullName evidence="2">Uncharacterized protein</fullName>
    </submittedName>
</protein>
<feature type="compositionally biased region" description="Basic and acidic residues" evidence="1">
    <location>
        <begin position="505"/>
        <end position="519"/>
    </location>
</feature>
<evidence type="ECO:0000256" key="1">
    <source>
        <dbReference type="SAM" id="MobiDB-lite"/>
    </source>
</evidence>
<sequence length="546" mass="60781">MPSYDSIVRAFASLGHDLANKKCVVNADVFRTILDIYPRVEAVDFTDVPDDDATLAFLIKLGYKGLLYKHTNMFVDHMHHSWRTLEERIKKCLSGKTTSNGKLTKSIIDILKTSRKQPGTEGSNDGTGTISRVLDESTVVSATSCEGTENEYLEEDQCDDEEKDDKDGDVDDECDDHISDTQDDDDEGAKTESDVDEIYKYKIHVRKDLDAEMAKAETVELENNEKDVITDAAKPDVEKSVEEEGDVRKVVGSNFQVKESTKFPLPSSSLSVSSGFGTQFFNSSSDISLNDVLKDISKAYVSSLMDIHIQQDTSQTQYPSVQKVLVLVILDTTNLPPIPKILTKTPVSTGISPPYVTPTILTMQQTLTPTHTPPITTNAPTIITVVHESDALSLVQLRVAKLESNVSKLKKIDLSAEALAALKTQVPSVADNYLGSKKSALYPTMHVNKSFNKNPANHRLYHALMEALIEDENAMDMGVLDTIQDHKRKHDDNKDPPARPNQGEDVVRDDDQPQDTYEPKISKTLNLEWFTQTARLPTPNLEWNKH</sequence>
<feature type="compositionally biased region" description="Acidic residues" evidence="1">
    <location>
        <begin position="148"/>
        <end position="187"/>
    </location>
</feature>
<proteinExistence type="predicted"/>
<dbReference type="EMBL" id="BKCJ010077007">
    <property type="protein sequence ID" value="GEW85229.1"/>
    <property type="molecule type" value="Genomic_DNA"/>
</dbReference>
<name>A0A699GYR0_TANCI</name>
<comment type="caution">
    <text evidence="2">The sequence shown here is derived from an EMBL/GenBank/DDBJ whole genome shotgun (WGS) entry which is preliminary data.</text>
</comment>